<dbReference type="AlphaFoldDB" id="A0A1G5CWA6"/>
<proteinExistence type="predicted"/>
<dbReference type="RefSeq" id="WP_176758855.1">
    <property type="nucleotide sequence ID" value="NZ_FMUS01000003.1"/>
</dbReference>
<organism evidence="1 2">
    <name type="scientific">Alkaliphilus peptidifermentans DSM 18978</name>
    <dbReference type="NCBI Taxonomy" id="1120976"/>
    <lineage>
        <taxon>Bacteria</taxon>
        <taxon>Bacillati</taxon>
        <taxon>Bacillota</taxon>
        <taxon>Clostridia</taxon>
        <taxon>Peptostreptococcales</taxon>
        <taxon>Natronincolaceae</taxon>
        <taxon>Alkaliphilus</taxon>
    </lineage>
</organism>
<gene>
    <name evidence="1" type="ORF">SAMN03080606_00790</name>
</gene>
<dbReference type="EMBL" id="FMUS01000003">
    <property type="protein sequence ID" value="SCY06735.1"/>
    <property type="molecule type" value="Genomic_DNA"/>
</dbReference>
<accession>A0A1G5CWA6</accession>
<protein>
    <submittedName>
        <fullName evidence="1">Uncharacterized protein</fullName>
    </submittedName>
</protein>
<evidence type="ECO:0000313" key="1">
    <source>
        <dbReference type="EMBL" id="SCY06735.1"/>
    </source>
</evidence>
<sequence length="57" mass="6938">MTKTFCIKNIRFNINIEKLRKDTLISAKLSEAERELNYQRILKEKEEQIVKYSQFMI</sequence>
<keyword evidence="2" id="KW-1185">Reference proteome</keyword>
<reference evidence="1 2" key="1">
    <citation type="submission" date="2016-10" db="EMBL/GenBank/DDBJ databases">
        <authorList>
            <person name="de Groot N.N."/>
        </authorList>
    </citation>
    <scope>NUCLEOTIDE SEQUENCE [LARGE SCALE GENOMIC DNA]</scope>
    <source>
        <strain evidence="1 2">DSM 18978</strain>
    </source>
</reference>
<name>A0A1G5CWA6_9FIRM</name>
<dbReference type="STRING" id="1120976.SAMN03080606_00790"/>
<evidence type="ECO:0000313" key="2">
    <source>
        <dbReference type="Proteomes" id="UP000198636"/>
    </source>
</evidence>
<dbReference type="Proteomes" id="UP000198636">
    <property type="component" value="Unassembled WGS sequence"/>
</dbReference>